<dbReference type="EMBL" id="JAAIUW010000003">
    <property type="protein sequence ID" value="KAF7839643.1"/>
    <property type="molecule type" value="Genomic_DNA"/>
</dbReference>
<accession>A0A834X839</accession>
<gene>
    <name evidence="1" type="ORF">G2W53_008125</name>
</gene>
<dbReference type="Proteomes" id="UP000634136">
    <property type="component" value="Unassembled WGS sequence"/>
</dbReference>
<sequence>MLSFLVRPPRLPNSVWLLEEEKMGEAKEDQVFASIRSIIFKESVSLEGKCVKIVGYDFNQV</sequence>
<organism evidence="1 2">
    <name type="scientific">Senna tora</name>
    <dbReference type="NCBI Taxonomy" id="362788"/>
    <lineage>
        <taxon>Eukaryota</taxon>
        <taxon>Viridiplantae</taxon>
        <taxon>Streptophyta</taxon>
        <taxon>Embryophyta</taxon>
        <taxon>Tracheophyta</taxon>
        <taxon>Spermatophyta</taxon>
        <taxon>Magnoliopsida</taxon>
        <taxon>eudicotyledons</taxon>
        <taxon>Gunneridae</taxon>
        <taxon>Pentapetalae</taxon>
        <taxon>rosids</taxon>
        <taxon>fabids</taxon>
        <taxon>Fabales</taxon>
        <taxon>Fabaceae</taxon>
        <taxon>Caesalpinioideae</taxon>
        <taxon>Cassia clade</taxon>
        <taxon>Senna</taxon>
    </lineage>
</organism>
<reference evidence="1" key="1">
    <citation type="submission" date="2020-09" db="EMBL/GenBank/DDBJ databases">
        <title>Genome-Enabled Discovery of Anthraquinone Biosynthesis in Senna tora.</title>
        <authorList>
            <person name="Kang S.-H."/>
            <person name="Pandey R.P."/>
            <person name="Lee C.-M."/>
            <person name="Sim J.-S."/>
            <person name="Jeong J.-T."/>
            <person name="Choi B.-S."/>
            <person name="Jung M."/>
            <person name="Ginzburg D."/>
            <person name="Zhao K."/>
            <person name="Won S.Y."/>
            <person name="Oh T.-J."/>
            <person name="Yu Y."/>
            <person name="Kim N.-H."/>
            <person name="Lee O.R."/>
            <person name="Lee T.-H."/>
            <person name="Bashyal P."/>
            <person name="Kim T.-S."/>
            <person name="Lee W.-H."/>
            <person name="Kawkins C."/>
            <person name="Kim C.-K."/>
            <person name="Kim J.S."/>
            <person name="Ahn B.O."/>
            <person name="Rhee S.Y."/>
            <person name="Sohng J.K."/>
        </authorList>
    </citation>
    <scope>NUCLEOTIDE SEQUENCE</scope>
    <source>
        <tissue evidence="1">Leaf</tissue>
    </source>
</reference>
<proteinExistence type="predicted"/>
<evidence type="ECO:0000313" key="2">
    <source>
        <dbReference type="Proteomes" id="UP000634136"/>
    </source>
</evidence>
<protein>
    <submittedName>
        <fullName evidence="1">Deoxyhypusine synthase isoform X1</fullName>
    </submittedName>
</protein>
<evidence type="ECO:0000313" key="1">
    <source>
        <dbReference type="EMBL" id="KAF7839643.1"/>
    </source>
</evidence>
<name>A0A834X839_9FABA</name>
<dbReference type="OrthoDB" id="1700653at2759"/>
<keyword evidence="2" id="KW-1185">Reference proteome</keyword>
<comment type="caution">
    <text evidence="1">The sequence shown here is derived from an EMBL/GenBank/DDBJ whole genome shotgun (WGS) entry which is preliminary data.</text>
</comment>
<dbReference type="AlphaFoldDB" id="A0A834X839"/>